<keyword evidence="3" id="KW-1185">Reference proteome</keyword>
<name>A0A5B7D750_PORTR</name>
<comment type="caution">
    <text evidence="2">The sequence shown here is derived from an EMBL/GenBank/DDBJ whole genome shotgun (WGS) entry which is preliminary data.</text>
</comment>
<proteinExistence type="predicted"/>
<evidence type="ECO:0000313" key="2">
    <source>
        <dbReference type="EMBL" id="MPC17023.1"/>
    </source>
</evidence>
<accession>A0A5B7D750</accession>
<evidence type="ECO:0000256" key="1">
    <source>
        <dbReference type="SAM" id="MobiDB-lite"/>
    </source>
</evidence>
<reference evidence="2 3" key="1">
    <citation type="submission" date="2019-05" db="EMBL/GenBank/DDBJ databases">
        <title>Another draft genome of Portunus trituberculatus and its Hox gene families provides insights of decapod evolution.</title>
        <authorList>
            <person name="Jeong J.-H."/>
            <person name="Song I."/>
            <person name="Kim S."/>
            <person name="Choi T."/>
            <person name="Kim D."/>
            <person name="Ryu S."/>
            <person name="Kim W."/>
        </authorList>
    </citation>
    <scope>NUCLEOTIDE SEQUENCE [LARGE SCALE GENOMIC DNA]</scope>
    <source>
        <tissue evidence="2">Muscle</tissue>
    </source>
</reference>
<gene>
    <name evidence="2" type="ORF">E2C01_009868</name>
</gene>
<organism evidence="2 3">
    <name type="scientific">Portunus trituberculatus</name>
    <name type="common">Swimming crab</name>
    <name type="synonym">Neptunus trituberculatus</name>
    <dbReference type="NCBI Taxonomy" id="210409"/>
    <lineage>
        <taxon>Eukaryota</taxon>
        <taxon>Metazoa</taxon>
        <taxon>Ecdysozoa</taxon>
        <taxon>Arthropoda</taxon>
        <taxon>Crustacea</taxon>
        <taxon>Multicrustacea</taxon>
        <taxon>Malacostraca</taxon>
        <taxon>Eumalacostraca</taxon>
        <taxon>Eucarida</taxon>
        <taxon>Decapoda</taxon>
        <taxon>Pleocyemata</taxon>
        <taxon>Brachyura</taxon>
        <taxon>Eubrachyura</taxon>
        <taxon>Portunoidea</taxon>
        <taxon>Portunidae</taxon>
        <taxon>Portuninae</taxon>
        <taxon>Portunus</taxon>
    </lineage>
</organism>
<dbReference type="AlphaFoldDB" id="A0A5B7D750"/>
<feature type="region of interest" description="Disordered" evidence="1">
    <location>
        <begin position="37"/>
        <end position="68"/>
    </location>
</feature>
<dbReference type="Proteomes" id="UP000324222">
    <property type="component" value="Unassembled WGS sequence"/>
</dbReference>
<dbReference type="EMBL" id="VSRR010000555">
    <property type="protein sequence ID" value="MPC17023.1"/>
    <property type="molecule type" value="Genomic_DNA"/>
</dbReference>
<feature type="compositionally biased region" description="Basic residues" evidence="1">
    <location>
        <begin position="49"/>
        <end position="59"/>
    </location>
</feature>
<evidence type="ECO:0000313" key="3">
    <source>
        <dbReference type="Proteomes" id="UP000324222"/>
    </source>
</evidence>
<protein>
    <submittedName>
        <fullName evidence="2">Uncharacterized protein</fullName>
    </submittedName>
</protein>
<sequence>MNESRVAKTPSGLALIFSPHLKSLLLKTASWNNTRRRARGGLPSLHNSHSVRLRGGKGARKSEQPVPGGCCLESGEPWVCGRDNSGQTQRTHA</sequence>